<evidence type="ECO:0000256" key="2">
    <source>
        <dbReference type="PROSITE-ProRule" id="PRU00059"/>
    </source>
</evidence>
<evidence type="ECO:0000259" key="4">
    <source>
        <dbReference type="PROSITE" id="PS01180"/>
    </source>
</evidence>
<dbReference type="PANTHER" id="PTHR33236:SF5">
    <property type="entry name" value="CUB DOMAIN-CONTAINING PROTEIN"/>
    <property type="match status" value="1"/>
</dbReference>
<proteinExistence type="predicted"/>
<keyword evidence="1" id="KW-1015">Disulfide bond</keyword>
<dbReference type="InterPro" id="IPR000859">
    <property type="entry name" value="CUB_dom"/>
</dbReference>
<evidence type="ECO:0000313" key="5">
    <source>
        <dbReference type="EMBL" id="CAL4126051.1"/>
    </source>
</evidence>
<comment type="caution">
    <text evidence="5">The sequence shown here is derived from an EMBL/GenBank/DDBJ whole genome shotgun (WGS) entry which is preliminary data.</text>
</comment>
<reference evidence="5 6" key="1">
    <citation type="submission" date="2024-05" db="EMBL/GenBank/DDBJ databases">
        <authorList>
            <person name="Wallberg A."/>
        </authorList>
    </citation>
    <scope>NUCLEOTIDE SEQUENCE [LARGE SCALE GENOMIC DNA]</scope>
</reference>
<evidence type="ECO:0000256" key="3">
    <source>
        <dbReference type="SAM" id="SignalP"/>
    </source>
</evidence>
<feature type="domain" description="CUB" evidence="4">
    <location>
        <begin position="93"/>
        <end position="210"/>
    </location>
</feature>
<dbReference type="PANTHER" id="PTHR33236">
    <property type="entry name" value="INTRAFLAGELLAR TRANSPORT PROTEIN 122 FAMILY PROTEIN-RELATED"/>
    <property type="match status" value="1"/>
</dbReference>
<dbReference type="Pfam" id="PF00431">
    <property type="entry name" value="CUB"/>
    <property type="match status" value="1"/>
</dbReference>
<evidence type="ECO:0000256" key="1">
    <source>
        <dbReference type="ARBA" id="ARBA00023157"/>
    </source>
</evidence>
<accession>A0AAV2RMQ2</accession>
<dbReference type="Pfam" id="PF26080">
    <property type="entry name" value="CUB_animal"/>
    <property type="match status" value="1"/>
</dbReference>
<name>A0AAV2RMQ2_MEGNR</name>
<dbReference type="SUPFAM" id="SSF49854">
    <property type="entry name" value="Spermadhesin, CUB domain"/>
    <property type="match status" value="1"/>
</dbReference>
<dbReference type="PROSITE" id="PS01180">
    <property type="entry name" value="CUB"/>
    <property type="match status" value="2"/>
</dbReference>
<sequence>MVSFSMKLSSIALMLVVVLAVQGEEEKQNRDGKFLNLPFFPFIVVKVNPTACTTTSNTTGTCYSSAECKSQGGTKDGSCASGYGVCCKFEHECGAMVKSNVSYLVNDGYPSAFKGIANCQYTIEKLNANTCQLRLDFEKFKLGQPDASSLCSVDTFTAVAGGSNTGEICGDNSGQHMYLDVSGTSVTTRINIATSTAEDEREWRIKVTQIACDSQMRAPVGCLQYYDSYSGNIESFNFVKDEAGLRQLGNMNYAVCIRTKDGFCGIKYSADDLTGFSLTEASAAGATATEKEGDTDCASDFILIPAVNQDGSVTEKDRFCGTKLSADSTVTTYAKPFIVRVLTDATETTPDAENKGFSLRFSQVPC</sequence>
<gene>
    <name evidence="5" type="ORF">MNOR_LOCUS25360</name>
</gene>
<keyword evidence="3" id="KW-0732">Signal</keyword>
<protein>
    <recommendedName>
        <fullName evidence="4">CUB domain-containing protein</fullName>
    </recommendedName>
</protein>
<dbReference type="Gene3D" id="2.60.120.290">
    <property type="entry name" value="Spermadhesin, CUB domain"/>
    <property type="match status" value="2"/>
</dbReference>
<evidence type="ECO:0000313" key="6">
    <source>
        <dbReference type="Proteomes" id="UP001497623"/>
    </source>
</evidence>
<keyword evidence="6" id="KW-1185">Reference proteome</keyword>
<dbReference type="InterPro" id="IPR058698">
    <property type="entry name" value="CUB_metazoa"/>
</dbReference>
<dbReference type="AlphaFoldDB" id="A0AAV2RMQ2"/>
<dbReference type="EMBL" id="CAXKWB010024129">
    <property type="protein sequence ID" value="CAL4126051.1"/>
    <property type="molecule type" value="Genomic_DNA"/>
</dbReference>
<feature type="domain" description="CUB" evidence="4">
    <location>
        <begin position="212"/>
        <end position="364"/>
    </location>
</feature>
<organism evidence="5 6">
    <name type="scientific">Meganyctiphanes norvegica</name>
    <name type="common">Northern krill</name>
    <name type="synonym">Thysanopoda norvegica</name>
    <dbReference type="NCBI Taxonomy" id="48144"/>
    <lineage>
        <taxon>Eukaryota</taxon>
        <taxon>Metazoa</taxon>
        <taxon>Ecdysozoa</taxon>
        <taxon>Arthropoda</taxon>
        <taxon>Crustacea</taxon>
        <taxon>Multicrustacea</taxon>
        <taxon>Malacostraca</taxon>
        <taxon>Eumalacostraca</taxon>
        <taxon>Eucarida</taxon>
        <taxon>Euphausiacea</taxon>
        <taxon>Euphausiidae</taxon>
        <taxon>Meganyctiphanes</taxon>
    </lineage>
</organism>
<dbReference type="Proteomes" id="UP001497623">
    <property type="component" value="Unassembled WGS sequence"/>
</dbReference>
<feature type="signal peptide" evidence="3">
    <location>
        <begin position="1"/>
        <end position="20"/>
    </location>
</feature>
<feature type="chain" id="PRO_5043674142" description="CUB domain-containing protein" evidence="3">
    <location>
        <begin position="21"/>
        <end position="366"/>
    </location>
</feature>
<comment type="caution">
    <text evidence="2">Lacks conserved residue(s) required for the propagation of feature annotation.</text>
</comment>
<dbReference type="InterPro" id="IPR035914">
    <property type="entry name" value="Sperma_CUB_dom_sf"/>
</dbReference>